<proteinExistence type="predicted"/>
<dbReference type="RefSeq" id="WP_184134501.1">
    <property type="nucleotide sequence ID" value="NZ_JACHKT010000017.1"/>
</dbReference>
<dbReference type="Proteomes" id="UP000524404">
    <property type="component" value="Unassembled WGS sequence"/>
</dbReference>
<evidence type="ECO:0000256" key="1">
    <source>
        <dbReference type="SAM" id="Phobius"/>
    </source>
</evidence>
<accession>A0A841ES40</accession>
<name>A0A841ES40_9BACT</name>
<keyword evidence="1" id="KW-0812">Transmembrane</keyword>
<keyword evidence="1" id="KW-0472">Membrane</keyword>
<comment type="caution">
    <text evidence="2">The sequence shown here is derived from an EMBL/GenBank/DDBJ whole genome shotgun (WGS) entry which is preliminary data.</text>
</comment>
<evidence type="ECO:0000313" key="3">
    <source>
        <dbReference type="Proteomes" id="UP000524404"/>
    </source>
</evidence>
<protein>
    <submittedName>
        <fullName evidence="2">Uncharacterized protein</fullName>
    </submittedName>
</protein>
<organism evidence="2 3">
    <name type="scientific">Arcicella rosea</name>
    <dbReference type="NCBI Taxonomy" id="502909"/>
    <lineage>
        <taxon>Bacteria</taxon>
        <taxon>Pseudomonadati</taxon>
        <taxon>Bacteroidota</taxon>
        <taxon>Cytophagia</taxon>
        <taxon>Cytophagales</taxon>
        <taxon>Flectobacillaceae</taxon>
        <taxon>Arcicella</taxon>
    </lineage>
</organism>
<keyword evidence="1" id="KW-1133">Transmembrane helix</keyword>
<sequence length="264" mass="28982">MNKKTILLIILSILATFAGFFWYFSSYIKKKTSSSSTPQTGNIAITNPVVDDDEFLNKVSQLDSELDSIEDRLEDLEYLPIVINSFTNSINIVEKGSIINSIVFNYSLNKTPSSLSIDNGIGAVTSNSFTKNGLNISVNTIFTLSASDEKNTVTKTSTIRFDNRMYYGSSPNTSFTNADILALQNSVLVNSKNRTVTINGNGEYPIIAYEASLGDATFIMNGLVNNGFVKTQQNITNASGYTALFNVYRMINIQNSSNIQIAIT</sequence>
<keyword evidence="3" id="KW-1185">Reference proteome</keyword>
<dbReference type="AlphaFoldDB" id="A0A841ES40"/>
<feature type="transmembrane region" description="Helical" evidence="1">
    <location>
        <begin position="6"/>
        <end position="24"/>
    </location>
</feature>
<gene>
    <name evidence="2" type="ORF">HNP25_002502</name>
</gene>
<reference evidence="2 3" key="1">
    <citation type="submission" date="2020-08" db="EMBL/GenBank/DDBJ databases">
        <title>Functional genomics of gut bacteria from endangered species of beetles.</title>
        <authorList>
            <person name="Carlos-Shanley C."/>
        </authorList>
    </citation>
    <scope>NUCLEOTIDE SEQUENCE [LARGE SCALE GENOMIC DNA]</scope>
    <source>
        <strain evidence="2 3">S00070</strain>
    </source>
</reference>
<evidence type="ECO:0000313" key="2">
    <source>
        <dbReference type="EMBL" id="MBB6003843.1"/>
    </source>
</evidence>
<dbReference type="EMBL" id="JACHKT010000017">
    <property type="protein sequence ID" value="MBB6003843.1"/>
    <property type="molecule type" value="Genomic_DNA"/>
</dbReference>